<keyword evidence="2" id="KW-0678">Repressor</keyword>
<dbReference type="Gene3D" id="1.10.10.10">
    <property type="entry name" value="Winged helix-like DNA-binding domain superfamily/Winged helix DNA-binding domain"/>
    <property type="match status" value="1"/>
</dbReference>
<dbReference type="EMBL" id="CP121689">
    <property type="protein sequence ID" value="WZL76442.1"/>
    <property type="molecule type" value="Genomic_DNA"/>
</dbReference>
<organism evidence="7 8">
    <name type="scientific">Thermatribacter velox</name>
    <dbReference type="NCBI Taxonomy" id="3039681"/>
    <lineage>
        <taxon>Bacteria</taxon>
        <taxon>Pseudomonadati</taxon>
        <taxon>Atribacterota</taxon>
        <taxon>Atribacteria</taxon>
        <taxon>Atribacterales</taxon>
        <taxon>Thermatribacteraceae</taxon>
        <taxon>Thermatribacter</taxon>
    </lineage>
</organism>
<evidence type="ECO:0000313" key="8">
    <source>
        <dbReference type="Proteomes" id="UP001461341"/>
    </source>
</evidence>
<dbReference type="InterPro" id="IPR036388">
    <property type="entry name" value="WH-like_DNA-bd_sf"/>
</dbReference>
<dbReference type="Pfam" id="PF01475">
    <property type="entry name" value="FUR"/>
    <property type="match status" value="1"/>
</dbReference>
<dbReference type="PANTHER" id="PTHR33202:SF8">
    <property type="entry name" value="PEROXIDE-RESPONSIVE REPRESSOR PERR"/>
    <property type="match status" value="1"/>
</dbReference>
<keyword evidence="3" id="KW-0862">Zinc</keyword>
<evidence type="ECO:0000256" key="1">
    <source>
        <dbReference type="ARBA" id="ARBA00007957"/>
    </source>
</evidence>
<protein>
    <submittedName>
        <fullName evidence="7">Transcriptional repressor</fullName>
    </submittedName>
</protein>
<evidence type="ECO:0000256" key="5">
    <source>
        <dbReference type="ARBA" id="ARBA00023125"/>
    </source>
</evidence>
<evidence type="ECO:0000256" key="6">
    <source>
        <dbReference type="ARBA" id="ARBA00023163"/>
    </source>
</evidence>
<dbReference type="InterPro" id="IPR002481">
    <property type="entry name" value="FUR"/>
</dbReference>
<dbReference type="Proteomes" id="UP001461341">
    <property type="component" value="Chromosome"/>
</dbReference>
<keyword evidence="6" id="KW-0804">Transcription</keyword>
<evidence type="ECO:0000256" key="3">
    <source>
        <dbReference type="ARBA" id="ARBA00022833"/>
    </source>
</evidence>
<reference evidence="7 8" key="1">
    <citation type="submission" date="2023-03" db="EMBL/GenBank/DDBJ databases">
        <title>Novel Species.</title>
        <authorList>
            <person name="Ma S."/>
        </authorList>
    </citation>
    <scope>NUCLEOTIDE SEQUENCE [LARGE SCALE GENOMIC DNA]</scope>
    <source>
        <strain evidence="7 8">B11</strain>
    </source>
</reference>
<name>A0ABZ2YCW5_9BACT</name>
<gene>
    <name evidence="7" type="ORF">QBE54_01540</name>
</gene>
<dbReference type="Gene3D" id="3.30.1490.190">
    <property type="match status" value="1"/>
</dbReference>
<dbReference type="InterPro" id="IPR043135">
    <property type="entry name" value="Fur_C"/>
</dbReference>
<keyword evidence="8" id="KW-1185">Reference proteome</keyword>
<dbReference type="InterPro" id="IPR036390">
    <property type="entry name" value="WH_DNA-bd_sf"/>
</dbReference>
<evidence type="ECO:0000256" key="2">
    <source>
        <dbReference type="ARBA" id="ARBA00022491"/>
    </source>
</evidence>
<keyword evidence="5" id="KW-0238">DNA-binding</keyword>
<comment type="similarity">
    <text evidence="1">Belongs to the Fur family.</text>
</comment>
<dbReference type="SUPFAM" id="SSF46785">
    <property type="entry name" value="Winged helix' DNA-binding domain"/>
    <property type="match status" value="1"/>
</dbReference>
<accession>A0ABZ2YCW5</accession>
<sequence>MQVLKYLLEHRTHPTADEIFSSLVEEMPTLSRTSVYNALRAFVEAGLVKVVTVEGDKARFDADMKEHGHFRCSRCGRVYDFGFSFEGLQWEGLEDFEVESKELYLRGLCPECKLDNKKKKGGNGNGESSRDATSW</sequence>
<dbReference type="CDD" id="cd07153">
    <property type="entry name" value="Fur_like"/>
    <property type="match status" value="1"/>
</dbReference>
<keyword evidence="4" id="KW-0805">Transcription regulation</keyword>
<evidence type="ECO:0000313" key="7">
    <source>
        <dbReference type="EMBL" id="WZL76442.1"/>
    </source>
</evidence>
<dbReference type="RefSeq" id="WP_369018605.1">
    <property type="nucleotide sequence ID" value="NZ_CP121689.1"/>
</dbReference>
<proteinExistence type="inferred from homology"/>
<evidence type="ECO:0000256" key="4">
    <source>
        <dbReference type="ARBA" id="ARBA00023015"/>
    </source>
</evidence>
<dbReference type="PANTHER" id="PTHR33202">
    <property type="entry name" value="ZINC UPTAKE REGULATION PROTEIN"/>
    <property type="match status" value="1"/>
</dbReference>